<dbReference type="GO" id="GO:0004930">
    <property type="term" value="F:G protein-coupled receptor activity"/>
    <property type="evidence" value="ECO:0007669"/>
    <property type="project" value="UniProtKB-KW"/>
</dbReference>
<dbReference type="FunFam" id="2.10.50.30:FF:000003">
    <property type="entry name" value="Vomeronasal 2, receptor 120"/>
    <property type="match status" value="1"/>
</dbReference>
<evidence type="ECO:0000256" key="11">
    <source>
        <dbReference type="SAM" id="Phobius"/>
    </source>
</evidence>
<comment type="subcellular location">
    <subcellularLocation>
        <location evidence="1">Cell membrane</location>
        <topology evidence="1">Multi-pass membrane protein</topology>
    </subcellularLocation>
</comment>
<feature type="transmembrane region" description="Helical" evidence="11">
    <location>
        <begin position="743"/>
        <end position="763"/>
    </location>
</feature>
<evidence type="ECO:0000256" key="2">
    <source>
        <dbReference type="ARBA" id="ARBA00022475"/>
    </source>
</evidence>
<accession>A0A1B8YAM1</accession>
<feature type="transmembrane region" description="Helical" evidence="11">
    <location>
        <begin position="655"/>
        <end position="681"/>
    </location>
</feature>
<evidence type="ECO:0000256" key="6">
    <source>
        <dbReference type="ARBA" id="ARBA00023040"/>
    </source>
</evidence>
<dbReference type="InterPro" id="IPR017979">
    <property type="entry name" value="GPCR_3_CS"/>
</dbReference>
<evidence type="ECO:0000256" key="1">
    <source>
        <dbReference type="ARBA" id="ARBA00004651"/>
    </source>
</evidence>
<dbReference type="InterPro" id="IPR011500">
    <property type="entry name" value="GPCR_3_9-Cys_dom"/>
</dbReference>
<dbReference type="FunFam" id="3.40.50.2300:FF:000728">
    <property type="entry name" value="Uncharacterized protein"/>
    <property type="match status" value="1"/>
</dbReference>
<evidence type="ECO:0000259" key="12">
    <source>
        <dbReference type="PROSITE" id="PS50259"/>
    </source>
</evidence>
<dbReference type="CDD" id="cd15283">
    <property type="entry name" value="7tmC_V2R_pheromone"/>
    <property type="match status" value="1"/>
</dbReference>
<evidence type="ECO:0000256" key="5">
    <source>
        <dbReference type="ARBA" id="ARBA00022989"/>
    </source>
</evidence>
<organism evidence="13">
    <name type="scientific">Xenopus tropicalis</name>
    <name type="common">Western clawed frog</name>
    <name type="synonym">Silurana tropicalis</name>
    <dbReference type="NCBI Taxonomy" id="8364"/>
    <lineage>
        <taxon>Eukaryota</taxon>
        <taxon>Metazoa</taxon>
        <taxon>Chordata</taxon>
        <taxon>Craniata</taxon>
        <taxon>Vertebrata</taxon>
        <taxon>Euteleostomi</taxon>
        <taxon>Amphibia</taxon>
        <taxon>Batrachia</taxon>
        <taxon>Anura</taxon>
        <taxon>Pipoidea</taxon>
        <taxon>Pipidae</taxon>
        <taxon>Xenopodinae</taxon>
        <taxon>Xenopus</taxon>
        <taxon>Silurana</taxon>
    </lineage>
</organism>
<keyword evidence="4" id="KW-0732">Signal</keyword>
<dbReference type="Gene3D" id="2.10.50.30">
    <property type="entry name" value="GPCR, family 3, nine cysteines domain"/>
    <property type="match status" value="1"/>
</dbReference>
<evidence type="ECO:0000256" key="10">
    <source>
        <dbReference type="ARBA" id="ARBA00023224"/>
    </source>
</evidence>
<protein>
    <recommendedName>
        <fullName evidence="12">G-protein coupled receptors family 3 profile domain-containing protein</fullName>
    </recommendedName>
</protein>
<dbReference type="Pfam" id="PF00003">
    <property type="entry name" value="7tm_3"/>
    <property type="match status" value="1"/>
</dbReference>
<keyword evidence="8" id="KW-0675">Receptor</keyword>
<dbReference type="GO" id="GO:0005886">
    <property type="term" value="C:plasma membrane"/>
    <property type="evidence" value="ECO:0007669"/>
    <property type="project" value="UniProtKB-SubCell"/>
</dbReference>
<dbReference type="Gene3D" id="3.40.50.2300">
    <property type="match status" value="2"/>
</dbReference>
<feature type="transmembrane region" description="Helical" evidence="11">
    <location>
        <begin position="553"/>
        <end position="575"/>
    </location>
</feature>
<dbReference type="InterPro" id="IPR001828">
    <property type="entry name" value="ANF_lig-bd_rcpt"/>
</dbReference>
<keyword evidence="9" id="KW-0325">Glycoprotein</keyword>
<dbReference type="InterPro" id="IPR004073">
    <property type="entry name" value="GPCR_3_vmron_rcpt_2"/>
</dbReference>
<dbReference type="Pfam" id="PF01094">
    <property type="entry name" value="ANF_receptor"/>
    <property type="match status" value="1"/>
</dbReference>
<keyword evidence="3 11" id="KW-0812">Transmembrane</keyword>
<reference evidence="13" key="3">
    <citation type="submission" date="2016-05" db="EMBL/GenBank/DDBJ databases">
        <title>WGS assembly of Xenopus tropicalis.</title>
        <authorList>
            <person name="Sessions A."/>
            <person name="Jenkins J."/>
            <person name="Mitros T."/>
            <person name="Lyons J.T."/>
            <person name="Dichmann D.S."/>
            <person name="Robert J."/>
            <person name="Harland R.M."/>
            <person name="Rokhsar D.S."/>
        </authorList>
    </citation>
    <scope>NUCLEOTIDE SEQUENCE</scope>
    <source>
        <strain evidence="13">Nigerian</strain>
    </source>
</reference>
<gene>
    <name evidence="13" type="ORF">XENTR_v90026526mg</name>
</gene>
<evidence type="ECO:0000313" key="13">
    <source>
        <dbReference type="EMBL" id="OCA20057.1"/>
    </source>
</evidence>
<dbReference type="PRINTS" id="PR01535">
    <property type="entry name" value="VOMERONASL2R"/>
</dbReference>
<proteinExistence type="predicted"/>
<dbReference type="InterPro" id="IPR000068">
    <property type="entry name" value="GPCR_3_Ca_sens_rcpt-rel"/>
</dbReference>
<sequence length="813" mass="90610">MNHFIKFDYITVLILRYRLSFQYYSHLLVFKFAIEDINRSSWILPNVTLGYQIFDSCAAPPKALSGALDIFSGRNYRIPNFACLKNMKLIGLLGDLSSASSYPIAQLAGLFSTCFNLYFSLQVSYGDTDPVYNDRIQFPSFYRTVPNELSEMDGIVQILKHFGWKWVGLIVSSSESGERALDRIRKGIESYGGCVAFSISLTDTFYIFFFGIESFIAKINKKGVDVIVLFLNSAHLRAFVKLFSSRQITRKIWLSSSFFPAFIPLIHGNRKTTLNGTLSLSAQGGETSGFETFLYRMTPSNYPNDDTVTEIWETLHECSFTGSLKTNTSVPGQKCSGNESLVDEVLSRFGNFDFRVGYQVYTAVYALAHSLHNLFSARAPAHPQAPAGSLKHRFKPWQLNAFIHNVTYKTPSGDIMFFKDNGDPPAQFDIVKWLFLNDDSVVSRKVGRFDESNDENNFYINSSADLWSPYFTEMPRSLCSEPCSPGYRKSKIEGEPPCCYDCVQCGDGEMSNTTDAVTCVKCPEDQKSNRQKTDCVPKALNYLSYMDTLGASLASAAIILFLTASVVLGIFVKYWETPIVRANNQNLSCLLLISLMLCFLCTLLFIGRPTQICCLLRQVTFGIVFTISVSSVLAKTLTVIIAFNATKPGSKLKKYVGTQLAIILVIVCSLVELVISAVWLASNPPFPEADTLSDPDYIILLCNEGSELFFFCIIGYIGTLALLSFIAAFLAKDFPDRFNEAKNITFSMLGFCSVWGAFVPAYLSSKGSRMVAVEIFAILSSSAGLLGCIFAPTCYIIFLRPELNIREIVGRKA</sequence>
<dbReference type="InterPro" id="IPR038550">
    <property type="entry name" value="GPCR_3_9-Cys_sf"/>
</dbReference>
<dbReference type="InterPro" id="IPR000337">
    <property type="entry name" value="GPCR_3"/>
</dbReference>
<feature type="transmembrane region" description="Helical" evidence="11">
    <location>
        <begin position="619"/>
        <end position="643"/>
    </location>
</feature>
<dbReference type="PROSITE" id="PS00981">
    <property type="entry name" value="G_PROTEIN_RECEP_F3_3"/>
    <property type="match status" value="1"/>
</dbReference>
<dbReference type="EMBL" id="KV460359">
    <property type="protein sequence ID" value="OCA20057.1"/>
    <property type="molecule type" value="Genomic_DNA"/>
</dbReference>
<keyword evidence="2" id="KW-1003">Cell membrane</keyword>
<dbReference type="FunFam" id="3.40.50.2300:FF:000877">
    <property type="match status" value="1"/>
</dbReference>
<evidence type="ECO:0000256" key="3">
    <source>
        <dbReference type="ARBA" id="ARBA00022692"/>
    </source>
</evidence>
<reference evidence="13" key="2">
    <citation type="journal article" date="2010" name="Science">
        <title>The genome of the Western clawed frog Xenopus tropicalis.</title>
        <authorList>
            <person name="Hellsten U."/>
            <person name="Harland R.M."/>
            <person name="Gilchrist M.J."/>
            <person name="Hendrix D."/>
            <person name="Jurka J."/>
            <person name="Kapitonov V."/>
            <person name="Ovcharenko I."/>
            <person name="Putnam N.H."/>
            <person name="Shu S."/>
            <person name="Taher L."/>
            <person name="Blitz I.L."/>
            <person name="Blumberg B."/>
            <person name="Dichmann D.S."/>
            <person name="Dubchak I."/>
            <person name="Amaya E."/>
            <person name="Detter J.C."/>
            <person name="Fletcher R."/>
            <person name="Gerhard D.S."/>
            <person name="Goodstein D."/>
            <person name="Graves T."/>
            <person name="Grigoriev I.V."/>
            <person name="Grimwood J."/>
            <person name="Kawashima T."/>
            <person name="Lindquist E."/>
            <person name="Lucas S.M."/>
            <person name="Mead P.E."/>
            <person name="Mitros T."/>
            <person name="Ogino H."/>
            <person name="Ohta Y."/>
            <person name="Poliakov A.V."/>
            <person name="Pollet N."/>
            <person name="Robert J."/>
            <person name="Salamov A."/>
            <person name="Sater A.K."/>
            <person name="Schmutz J."/>
            <person name="Terry A."/>
            <person name="Vize P.D."/>
            <person name="Warren W.C."/>
            <person name="Wells D."/>
            <person name="Wills A."/>
            <person name="Wilson R.K."/>
            <person name="Zimmerman L.B."/>
            <person name="Zorn A.M."/>
            <person name="Grainger R."/>
            <person name="Grammer T."/>
            <person name="Khokha M.K."/>
            <person name="Richardson P.M."/>
            <person name="Rokhsar D.S."/>
        </authorList>
    </citation>
    <scope>NUCLEOTIDE SEQUENCE [LARGE SCALE GENOMIC DNA]</scope>
    <source>
        <strain evidence="13">Nigerian</strain>
    </source>
</reference>
<name>A0A1B8YAM1_XENTR</name>
<feature type="transmembrane region" description="Helical" evidence="11">
    <location>
        <begin position="708"/>
        <end position="731"/>
    </location>
</feature>
<keyword evidence="7 11" id="KW-0472">Membrane</keyword>
<keyword evidence="10" id="KW-0807">Transducer</keyword>
<dbReference type="InterPro" id="IPR028082">
    <property type="entry name" value="Peripla_BP_I"/>
</dbReference>
<evidence type="ECO:0000256" key="8">
    <source>
        <dbReference type="ARBA" id="ARBA00023170"/>
    </source>
</evidence>
<feature type="transmembrane region" description="Helical" evidence="11">
    <location>
        <begin position="587"/>
        <end position="607"/>
    </location>
</feature>
<dbReference type="PRINTS" id="PR00248">
    <property type="entry name" value="GPCRMGR"/>
</dbReference>
<reference evidence="13" key="1">
    <citation type="submission" date="2009-11" db="EMBL/GenBank/DDBJ databases">
        <authorList>
            <consortium name="US DOE Joint Genome Institute (JGI-PGF)"/>
            <person name="Ottilar R."/>
            <person name="Schmutz J."/>
            <person name="Salamov A."/>
            <person name="Cheng J.F."/>
            <person name="Lucas S."/>
            <person name="Pitluck S."/>
            <person name="Gundlach H."/>
            <person name="Guo Y."/>
            <person name="Haberer G."/>
            <person name="Nasrallah J."/>
            <person name="Mayer K.F.X."/>
            <person name="van de Peer Y."/>
            <person name="Weigel D."/>
            <person name="Grigoriev I.V."/>
        </authorList>
    </citation>
    <scope>NUCLEOTIDE SEQUENCE</scope>
    <source>
        <strain evidence="13">Nigerian</strain>
    </source>
</reference>
<evidence type="ECO:0000256" key="4">
    <source>
        <dbReference type="ARBA" id="ARBA00022729"/>
    </source>
</evidence>
<dbReference type="FunFam" id="3.40.50.2300:FF:000334">
    <property type="entry name" value="Vomeronasal 2, receptor 56"/>
    <property type="match status" value="1"/>
</dbReference>
<feature type="transmembrane region" description="Helical" evidence="11">
    <location>
        <begin position="775"/>
        <end position="798"/>
    </location>
</feature>
<dbReference type="PANTHER" id="PTHR24061:SF544">
    <property type="entry name" value="VOMERONASAL TYPE-2 RECEPTOR 26"/>
    <property type="match status" value="1"/>
</dbReference>
<feature type="domain" description="G-protein coupled receptors family 3 profile" evidence="12">
    <location>
        <begin position="549"/>
        <end position="813"/>
    </location>
</feature>
<dbReference type="AlphaFoldDB" id="A0A1B8YAM1"/>
<dbReference type="PANTHER" id="PTHR24061">
    <property type="entry name" value="CALCIUM-SENSING RECEPTOR-RELATED"/>
    <property type="match status" value="1"/>
</dbReference>
<dbReference type="InterPro" id="IPR017978">
    <property type="entry name" value="GPCR_3_C"/>
</dbReference>
<keyword evidence="6" id="KW-0297">G-protein coupled receptor</keyword>
<keyword evidence="5 11" id="KW-1133">Transmembrane helix</keyword>
<dbReference type="Pfam" id="PF07562">
    <property type="entry name" value="NCD3G"/>
    <property type="match status" value="1"/>
</dbReference>
<evidence type="ECO:0000256" key="9">
    <source>
        <dbReference type="ARBA" id="ARBA00023180"/>
    </source>
</evidence>
<dbReference type="SUPFAM" id="SSF53822">
    <property type="entry name" value="Periplasmic binding protein-like I"/>
    <property type="match status" value="1"/>
</dbReference>
<evidence type="ECO:0000256" key="7">
    <source>
        <dbReference type="ARBA" id="ARBA00023136"/>
    </source>
</evidence>
<dbReference type="PROSITE" id="PS50259">
    <property type="entry name" value="G_PROTEIN_RECEP_F3_4"/>
    <property type="match status" value="1"/>
</dbReference>